<sequence length="310" mass="35763">MKKENFTDITYFVLQGISDVPQIQTFLFVAFFSIYSLILLGNATILFAIHIDSALSSAPMFMFLSHLSFLDICYTTVIFPKMFLTLLGNRSISYAGCFMQLFFFISFGQSESFLLAVMAYDRYIAICYPLYYVDVVTKRVYSYLTIFSWFTGFLNSALHTGLASRLTFCSSNQISHFFCDITPLLKLSCMSTLLNEIAIYVSGIFVVFMPFLCILVSYVYIIRAILRIQSAIGRHKTFSTCSSHLTVVCMFYCTVLLMYMRPSSYSLHNDKIFSLLYTFITPLLNPFIYGVRSREVKQVLKRTFKKNYWS</sequence>
<dbReference type="PROSITE" id="PS50262">
    <property type="entry name" value="G_PROTEIN_RECEP_F1_2"/>
    <property type="match status" value="1"/>
</dbReference>
<keyword evidence="3 12" id="KW-0716">Sensory transduction</keyword>
<feature type="transmembrane region" description="Helical" evidence="12">
    <location>
        <begin position="61"/>
        <end position="79"/>
    </location>
</feature>
<comment type="caution">
    <text evidence="14">The sequence shown here is derived from an EMBL/GenBank/DDBJ whole genome shotgun (WGS) entry which is preliminary data.</text>
</comment>
<dbReference type="PRINTS" id="PR00237">
    <property type="entry name" value="GPCRRHODOPSN"/>
</dbReference>
<gene>
    <name evidence="14" type="ORF">GDO81_014042</name>
</gene>
<keyword evidence="6 12" id="KW-1133">Transmembrane helix</keyword>
<evidence type="ECO:0000256" key="5">
    <source>
        <dbReference type="ARBA" id="ARBA00022725"/>
    </source>
</evidence>
<dbReference type="PRINTS" id="PR00245">
    <property type="entry name" value="OLFACTORYR"/>
</dbReference>
<dbReference type="GO" id="GO:0004984">
    <property type="term" value="F:olfactory receptor activity"/>
    <property type="evidence" value="ECO:0007669"/>
    <property type="project" value="InterPro"/>
</dbReference>
<dbReference type="AlphaFoldDB" id="A0AAV7B7S5"/>
<dbReference type="CDD" id="cd15225">
    <property type="entry name" value="7tmA_OR10A-like"/>
    <property type="match status" value="1"/>
</dbReference>
<evidence type="ECO:0000256" key="8">
    <source>
        <dbReference type="ARBA" id="ARBA00023136"/>
    </source>
</evidence>
<evidence type="ECO:0000256" key="11">
    <source>
        <dbReference type="RuleBase" id="RU000688"/>
    </source>
</evidence>
<evidence type="ECO:0000256" key="7">
    <source>
        <dbReference type="ARBA" id="ARBA00023040"/>
    </source>
</evidence>
<keyword evidence="5 12" id="KW-0552">Olfaction</keyword>
<feature type="domain" description="G-protein coupled receptors family 1 profile" evidence="13">
    <location>
        <begin position="41"/>
        <end position="289"/>
    </location>
</feature>
<comment type="subcellular location">
    <subcellularLocation>
        <location evidence="1 12">Cell membrane</location>
        <topology evidence="1 12">Multi-pass membrane protein</topology>
    </subcellularLocation>
</comment>
<dbReference type="GO" id="GO:0005886">
    <property type="term" value="C:plasma membrane"/>
    <property type="evidence" value="ECO:0007669"/>
    <property type="project" value="UniProtKB-SubCell"/>
</dbReference>
<dbReference type="Gene3D" id="1.20.1070.10">
    <property type="entry name" value="Rhodopsin 7-helix transmembrane proteins"/>
    <property type="match status" value="1"/>
</dbReference>
<keyword evidence="2 12" id="KW-1003">Cell membrane</keyword>
<dbReference type="InterPro" id="IPR017452">
    <property type="entry name" value="GPCR_Rhodpsn_7TM"/>
</dbReference>
<protein>
    <recommendedName>
        <fullName evidence="12">Olfactory receptor</fullName>
    </recommendedName>
</protein>
<dbReference type="InterPro" id="IPR000276">
    <property type="entry name" value="GPCR_Rhodpsn"/>
</dbReference>
<evidence type="ECO:0000256" key="4">
    <source>
        <dbReference type="ARBA" id="ARBA00022692"/>
    </source>
</evidence>
<evidence type="ECO:0000313" key="15">
    <source>
        <dbReference type="Proteomes" id="UP000824782"/>
    </source>
</evidence>
<keyword evidence="15" id="KW-1185">Reference proteome</keyword>
<dbReference type="SUPFAM" id="SSF81321">
    <property type="entry name" value="Family A G protein-coupled receptor-like"/>
    <property type="match status" value="1"/>
</dbReference>
<evidence type="ECO:0000256" key="2">
    <source>
        <dbReference type="ARBA" id="ARBA00022475"/>
    </source>
</evidence>
<evidence type="ECO:0000256" key="1">
    <source>
        <dbReference type="ARBA" id="ARBA00004651"/>
    </source>
</evidence>
<keyword evidence="8 12" id="KW-0472">Membrane</keyword>
<name>A0AAV7B7S5_ENGPU</name>
<evidence type="ECO:0000256" key="12">
    <source>
        <dbReference type="RuleBase" id="RU363047"/>
    </source>
</evidence>
<dbReference type="InterPro" id="IPR050516">
    <property type="entry name" value="Olfactory_GPCR"/>
</dbReference>
<evidence type="ECO:0000256" key="10">
    <source>
        <dbReference type="ARBA" id="ARBA00023224"/>
    </source>
</evidence>
<comment type="similarity">
    <text evidence="11">Belongs to the G-protein coupled receptor 1 family.</text>
</comment>
<dbReference type="InterPro" id="IPR000725">
    <property type="entry name" value="Olfact_rcpt"/>
</dbReference>
<dbReference type="Pfam" id="PF13853">
    <property type="entry name" value="7tm_4"/>
    <property type="match status" value="1"/>
</dbReference>
<dbReference type="Proteomes" id="UP000824782">
    <property type="component" value="Unassembled WGS sequence"/>
</dbReference>
<feature type="transmembrane region" description="Helical" evidence="12">
    <location>
        <begin position="197"/>
        <end position="221"/>
    </location>
</feature>
<accession>A0AAV7B7S5</accession>
<evidence type="ECO:0000313" key="14">
    <source>
        <dbReference type="EMBL" id="KAG8568522.1"/>
    </source>
</evidence>
<dbReference type="GO" id="GO:0004930">
    <property type="term" value="F:G protein-coupled receptor activity"/>
    <property type="evidence" value="ECO:0007669"/>
    <property type="project" value="UniProtKB-KW"/>
</dbReference>
<keyword evidence="10 11" id="KW-0807">Transducer</keyword>
<evidence type="ECO:0000256" key="9">
    <source>
        <dbReference type="ARBA" id="ARBA00023170"/>
    </source>
</evidence>
<dbReference type="PROSITE" id="PS00237">
    <property type="entry name" value="G_PROTEIN_RECEP_F1_1"/>
    <property type="match status" value="1"/>
</dbReference>
<evidence type="ECO:0000256" key="3">
    <source>
        <dbReference type="ARBA" id="ARBA00022606"/>
    </source>
</evidence>
<feature type="transmembrane region" description="Helical" evidence="12">
    <location>
        <begin position="26"/>
        <end position="49"/>
    </location>
</feature>
<proteinExistence type="inferred from homology"/>
<evidence type="ECO:0000256" key="6">
    <source>
        <dbReference type="ARBA" id="ARBA00022989"/>
    </source>
</evidence>
<keyword evidence="9 11" id="KW-0675">Receptor</keyword>
<keyword evidence="7 11" id="KW-0297">G-protein coupled receptor</keyword>
<dbReference type="PANTHER" id="PTHR26452">
    <property type="entry name" value="OLFACTORY RECEPTOR"/>
    <property type="match status" value="1"/>
</dbReference>
<dbReference type="EMBL" id="WNYA01000006">
    <property type="protein sequence ID" value="KAG8568522.1"/>
    <property type="molecule type" value="Genomic_DNA"/>
</dbReference>
<feature type="transmembrane region" description="Helical" evidence="12">
    <location>
        <begin position="272"/>
        <end position="291"/>
    </location>
</feature>
<dbReference type="FunFam" id="1.20.1070.10:FF:000001">
    <property type="entry name" value="Olfactory receptor"/>
    <property type="match status" value="1"/>
</dbReference>
<organism evidence="14 15">
    <name type="scientific">Engystomops pustulosus</name>
    <name type="common">Tungara frog</name>
    <name type="synonym">Physalaemus pustulosus</name>
    <dbReference type="NCBI Taxonomy" id="76066"/>
    <lineage>
        <taxon>Eukaryota</taxon>
        <taxon>Metazoa</taxon>
        <taxon>Chordata</taxon>
        <taxon>Craniata</taxon>
        <taxon>Vertebrata</taxon>
        <taxon>Euteleostomi</taxon>
        <taxon>Amphibia</taxon>
        <taxon>Batrachia</taxon>
        <taxon>Anura</taxon>
        <taxon>Neobatrachia</taxon>
        <taxon>Hyloidea</taxon>
        <taxon>Leptodactylidae</taxon>
        <taxon>Leiuperinae</taxon>
        <taxon>Engystomops</taxon>
    </lineage>
</organism>
<feature type="transmembrane region" description="Helical" evidence="12">
    <location>
        <begin position="242"/>
        <end position="260"/>
    </location>
</feature>
<feature type="transmembrane region" description="Helical" evidence="12">
    <location>
        <begin position="140"/>
        <end position="158"/>
    </location>
</feature>
<keyword evidence="4 11" id="KW-0812">Transmembrane</keyword>
<reference evidence="14" key="1">
    <citation type="thesis" date="2020" institute="ProQuest LLC" country="789 East Eisenhower Parkway, Ann Arbor, MI, USA">
        <title>Comparative Genomics and Chromosome Evolution.</title>
        <authorList>
            <person name="Mudd A.B."/>
        </authorList>
    </citation>
    <scope>NUCLEOTIDE SEQUENCE</scope>
    <source>
        <strain evidence="14">237g6f4</strain>
        <tissue evidence="14">Blood</tissue>
    </source>
</reference>
<evidence type="ECO:0000259" key="13">
    <source>
        <dbReference type="PROSITE" id="PS50262"/>
    </source>
</evidence>